<feature type="region of interest" description="Disordered" evidence="2">
    <location>
        <begin position="275"/>
        <end position="301"/>
    </location>
</feature>
<comment type="caution">
    <text evidence="5">The sequence shown here is derived from an EMBL/GenBank/DDBJ whole genome shotgun (WGS) entry which is preliminary data.</text>
</comment>
<dbReference type="SUPFAM" id="SSF57756">
    <property type="entry name" value="Retrovirus zinc finger-like domains"/>
    <property type="match status" value="1"/>
</dbReference>
<keyword evidence="1" id="KW-0862">Zinc</keyword>
<dbReference type="GO" id="GO:0008270">
    <property type="term" value="F:zinc ion binding"/>
    <property type="evidence" value="ECO:0007669"/>
    <property type="project" value="UniProtKB-KW"/>
</dbReference>
<dbReference type="OrthoDB" id="6077919at2759"/>
<feature type="domain" description="CCHC-type" evidence="3">
    <location>
        <begin position="310"/>
        <end position="326"/>
    </location>
</feature>
<proteinExistence type="predicted"/>
<reference evidence="5 6" key="1">
    <citation type="journal article" date="2020" name="G3 (Bethesda)">
        <title>Draft Genome of the Common Snapping Turtle, Chelydra serpentina, a Model for Phenotypic Plasticity in Reptiles.</title>
        <authorList>
            <person name="Das D."/>
            <person name="Singh S.K."/>
            <person name="Bierstedt J."/>
            <person name="Erickson A."/>
            <person name="Galli G.L.J."/>
            <person name="Crossley D.A. 2nd"/>
            <person name="Rhen T."/>
        </authorList>
    </citation>
    <scope>NUCLEOTIDE SEQUENCE [LARGE SCALE GENOMIC DNA]</scope>
    <source>
        <strain evidence="5">KW</strain>
    </source>
</reference>
<gene>
    <name evidence="5" type="ORF">G0U57_008573</name>
</gene>
<evidence type="ECO:0000313" key="6">
    <source>
        <dbReference type="Proteomes" id="UP000765507"/>
    </source>
</evidence>
<organism evidence="5 6">
    <name type="scientific">Chelydra serpentina</name>
    <name type="common">Snapping turtle</name>
    <name type="synonym">Testudo serpentina</name>
    <dbReference type="NCBI Taxonomy" id="8475"/>
    <lineage>
        <taxon>Eukaryota</taxon>
        <taxon>Metazoa</taxon>
        <taxon>Chordata</taxon>
        <taxon>Craniata</taxon>
        <taxon>Vertebrata</taxon>
        <taxon>Euteleostomi</taxon>
        <taxon>Archelosauria</taxon>
        <taxon>Testudinata</taxon>
        <taxon>Testudines</taxon>
        <taxon>Cryptodira</taxon>
        <taxon>Durocryptodira</taxon>
        <taxon>Americhelydia</taxon>
        <taxon>Chelydroidea</taxon>
        <taxon>Chelydridae</taxon>
        <taxon>Chelydra</taxon>
    </lineage>
</organism>
<dbReference type="InterPro" id="IPR036875">
    <property type="entry name" value="Znf_CCHC_sf"/>
</dbReference>
<evidence type="ECO:0000256" key="2">
    <source>
        <dbReference type="SAM" id="MobiDB-lite"/>
    </source>
</evidence>
<keyword evidence="1" id="KW-0863">Zinc-finger</keyword>
<feature type="compositionally biased region" description="Gly residues" evidence="2">
    <location>
        <begin position="283"/>
        <end position="294"/>
    </location>
</feature>
<accession>A0A8T1SGF7</accession>
<dbReference type="SUPFAM" id="SSF47353">
    <property type="entry name" value="Retrovirus capsid dimerization domain-like"/>
    <property type="match status" value="1"/>
</dbReference>
<dbReference type="PANTHER" id="PTHR46888:SF15">
    <property type="entry name" value="ZINC FINGER AND SCAN DOMAIN-CONTAINING PROTEIN 12-LIKE"/>
    <property type="match status" value="1"/>
</dbReference>
<name>A0A8T1SGF7_CHESE</name>
<sequence length="376" mass="42213">MDDVIKALIQATVAQQEATRVQATAQQEATRVQQETNRLLMSQAAQDRALLQELVNQMKALMERSQNCDGTRTIRASHCLQKMTREDDVKAYLLAFERAALREAWPQEWSGILAPFLCGEAQKVYYDMAAETAADYPQLKAEILARSGVTTALRAQRFHEWQYTEDKTPRSQLFDLIHLTRKWLRPEALSSEKMMELLVLDRYMRGLPPGLRAWVGQNDPSTYDELVSVVERQLAARELFDTPAGETRQSRKPAPNTRSRTAENYRIITGRKDIEEWPESKKGPGGLGREGWGGRPNSPRHRAATRIRGRCYECGELGHIAAQCPNREEPMQCNLGDPGEQCGLIGLVGVAMTPHGYTRSVKMNGIVTTALVDSGS</sequence>
<dbReference type="AlphaFoldDB" id="A0A8T1SGF7"/>
<dbReference type="Proteomes" id="UP000765507">
    <property type="component" value="Unassembled WGS sequence"/>
</dbReference>
<dbReference type="PROSITE" id="PS50158">
    <property type="entry name" value="ZF_CCHC"/>
    <property type="match status" value="1"/>
</dbReference>
<dbReference type="PROSITE" id="PS50804">
    <property type="entry name" value="SCAN_BOX"/>
    <property type="match status" value="1"/>
</dbReference>
<dbReference type="PANTHER" id="PTHR46888">
    <property type="entry name" value="ZINC KNUCKLE DOMAINCONTAINING PROTEIN-RELATED"/>
    <property type="match status" value="1"/>
</dbReference>
<dbReference type="Gene3D" id="1.10.4020.10">
    <property type="entry name" value="DNA breaking-rejoining enzymes"/>
    <property type="match status" value="1"/>
</dbReference>
<dbReference type="Pfam" id="PF02023">
    <property type="entry name" value="SCAN"/>
    <property type="match status" value="1"/>
</dbReference>
<feature type="non-terminal residue" evidence="5">
    <location>
        <position position="376"/>
    </location>
</feature>
<keyword evidence="6" id="KW-1185">Reference proteome</keyword>
<evidence type="ECO:0000256" key="1">
    <source>
        <dbReference type="PROSITE-ProRule" id="PRU00047"/>
    </source>
</evidence>
<feature type="region of interest" description="Disordered" evidence="2">
    <location>
        <begin position="239"/>
        <end position="261"/>
    </location>
</feature>
<protein>
    <submittedName>
        <fullName evidence="5">Zinc finger with KRAB and SCAN domains 3</fullName>
    </submittedName>
</protein>
<dbReference type="Gene3D" id="4.10.60.10">
    <property type="entry name" value="Zinc finger, CCHC-type"/>
    <property type="match status" value="1"/>
</dbReference>
<dbReference type="EMBL" id="JAHGAV010000227">
    <property type="protein sequence ID" value="KAG6928136.1"/>
    <property type="molecule type" value="Genomic_DNA"/>
</dbReference>
<dbReference type="InterPro" id="IPR003309">
    <property type="entry name" value="SCAN_dom"/>
</dbReference>
<evidence type="ECO:0000313" key="5">
    <source>
        <dbReference type="EMBL" id="KAG6928136.1"/>
    </source>
</evidence>
<feature type="domain" description="SCAN box" evidence="4">
    <location>
        <begin position="156"/>
        <end position="231"/>
    </location>
</feature>
<evidence type="ECO:0000259" key="4">
    <source>
        <dbReference type="PROSITE" id="PS50804"/>
    </source>
</evidence>
<keyword evidence="1" id="KW-0479">Metal-binding</keyword>
<dbReference type="GO" id="GO:0003676">
    <property type="term" value="F:nucleic acid binding"/>
    <property type="evidence" value="ECO:0007669"/>
    <property type="project" value="InterPro"/>
</dbReference>
<dbReference type="Pfam" id="PF00098">
    <property type="entry name" value="zf-CCHC"/>
    <property type="match status" value="1"/>
</dbReference>
<evidence type="ECO:0000259" key="3">
    <source>
        <dbReference type="PROSITE" id="PS50158"/>
    </source>
</evidence>
<dbReference type="SMART" id="SM00343">
    <property type="entry name" value="ZnF_C2HC"/>
    <property type="match status" value="1"/>
</dbReference>
<dbReference type="SMART" id="SM00431">
    <property type="entry name" value="SCAN"/>
    <property type="match status" value="1"/>
</dbReference>
<dbReference type="InterPro" id="IPR001878">
    <property type="entry name" value="Znf_CCHC"/>
</dbReference>
<dbReference type="InterPro" id="IPR038269">
    <property type="entry name" value="SCAN_sf"/>
</dbReference>